<reference evidence="2 4" key="2">
    <citation type="submission" date="2017-09" db="EMBL/GenBank/DDBJ databases">
        <title>Extensive intraspecific genome diversity in a model arbuscular mycorrhizal fungus.</title>
        <authorList>
            <person name="Chen E.C."/>
            <person name="Morin E."/>
            <person name="Beaudet D."/>
            <person name="Noel J."/>
            <person name="Ndikumana S."/>
            <person name="Charron P."/>
            <person name="St-Onge C."/>
            <person name="Giorgi J."/>
            <person name="Grigoriev I.V."/>
            <person name="Roux C."/>
            <person name="Martin F.M."/>
            <person name="Corradi N."/>
        </authorList>
    </citation>
    <scope>NUCLEOTIDE SEQUENCE [LARGE SCALE GENOMIC DNA]</scope>
    <source>
        <strain evidence="2 4">A5</strain>
    </source>
</reference>
<dbReference type="GO" id="GO:0004672">
    <property type="term" value="F:protein kinase activity"/>
    <property type="evidence" value="ECO:0007669"/>
    <property type="project" value="InterPro"/>
</dbReference>
<organism evidence="2 4">
    <name type="scientific">Rhizophagus irregularis</name>
    <dbReference type="NCBI Taxonomy" id="588596"/>
    <lineage>
        <taxon>Eukaryota</taxon>
        <taxon>Fungi</taxon>
        <taxon>Fungi incertae sedis</taxon>
        <taxon>Mucoromycota</taxon>
        <taxon>Glomeromycotina</taxon>
        <taxon>Glomeromycetes</taxon>
        <taxon>Glomerales</taxon>
        <taxon>Glomeraceae</taxon>
        <taxon>Rhizophagus</taxon>
    </lineage>
</organism>
<dbReference type="AlphaFoldDB" id="A0A2N0P3A8"/>
<protein>
    <submittedName>
        <fullName evidence="2">Kinase-like protein</fullName>
    </submittedName>
</protein>
<dbReference type="Pfam" id="PF07714">
    <property type="entry name" value="PK_Tyr_Ser-Thr"/>
    <property type="match status" value="1"/>
</dbReference>
<dbReference type="EMBL" id="LLXJ01001646">
    <property type="protein sequence ID" value="PKC01306.1"/>
    <property type="molecule type" value="Genomic_DNA"/>
</dbReference>
<comment type="caution">
    <text evidence="2">The sequence shown here is derived from an EMBL/GenBank/DDBJ whole genome shotgun (WGS) entry which is preliminary data.</text>
</comment>
<dbReference type="GO" id="GO:0005737">
    <property type="term" value="C:cytoplasm"/>
    <property type="evidence" value="ECO:0007669"/>
    <property type="project" value="TreeGrafter"/>
</dbReference>
<gene>
    <name evidence="3" type="ORF">RhiirA5_421780</name>
    <name evidence="2" type="ORF">RhiirA5_426933</name>
</gene>
<dbReference type="VEuPathDB" id="FungiDB:FUN_003852"/>
<sequence length="709" mass="82966">MELVKLNDENSFDPTPKLKSSPVPIFFVSFNWIDNNCIHCGEQYTRTDIWCQKYCKNCLSCYLTNITDNEIYLDVYLFIKDLECNKHEISKTKVPRNIQECCRNCLEILFFKQIINLYSYLDCSDLNTKVIKSEKYCKLCGKLLYQGTDFHIMKEFKLCSDCYLISSGCIESTLTKKLISIIYLPWWENNSYCYCGEDLVFISNCQKYCENCFIFFIGCRYCLTTNIIFGITNQSQCKKCKRVSTIILDSKKIISINSGNSVLDDFLVSIRSYQSRIAKFTDAIKHIDKHFVPNKICRDNLIRFYKKSVNLMKYIPYSQFTNVKKIAEGGFSIVYQATLLDGKKYHFGFEEEHKNTFILKRFKNSQYAKEYLLRELKSNHHCYHCYANYSVINVIKTYGFTKDPRLDSLDSYILIMEYAPSGDLYKYLQNNFTEIDWRKKKYIIRDTINGLQVIHNKEFIHRDLHSGNLLIRDNIFYDGLFQCKIGDLGLTRPVNDILLDNEIYGVIPYIAPEIFMGSAFSKESDIYSLGMIMWELTTGCKPFANVEHDIYLIIKIIDGARPEITEDTPECYANLMKSCWDPDPKKRPSIKVIYDICKIWVRHHDYQFDQAELKRKKLIDSKKLGPKFSEKFHPKAIYTSRLLSSYISKCSSIFSKCSSINFSSNDYNSNELEFDIDIKSSRLDSLGTKRNIEELNINSCENNGKRIKN</sequence>
<evidence type="ECO:0000313" key="2">
    <source>
        <dbReference type="EMBL" id="PKC01306.1"/>
    </source>
</evidence>
<dbReference type="Proteomes" id="UP000232722">
    <property type="component" value="Unassembled WGS sequence"/>
</dbReference>
<evidence type="ECO:0000313" key="4">
    <source>
        <dbReference type="Proteomes" id="UP000232722"/>
    </source>
</evidence>
<dbReference type="SUPFAM" id="SSF56112">
    <property type="entry name" value="Protein kinase-like (PK-like)"/>
    <property type="match status" value="1"/>
</dbReference>
<dbReference type="GO" id="GO:0007165">
    <property type="term" value="P:signal transduction"/>
    <property type="evidence" value="ECO:0007669"/>
    <property type="project" value="TreeGrafter"/>
</dbReference>
<dbReference type="PANTHER" id="PTHR23257:SF963">
    <property type="entry name" value="AT08303P"/>
    <property type="match status" value="1"/>
</dbReference>
<proteinExistence type="predicted"/>
<evidence type="ECO:0000259" key="1">
    <source>
        <dbReference type="PROSITE" id="PS50011"/>
    </source>
</evidence>
<dbReference type="VEuPathDB" id="FungiDB:RhiirA1_465664"/>
<dbReference type="InterPro" id="IPR011009">
    <property type="entry name" value="Kinase-like_dom_sf"/>
</dbReference>
<dbReference type="VEuPathDB" id="FungiDB:RhiirFUN_023293"/>
<feature type="domain" description="Protein kinase" evidence="1">
    <location>
        <begin position="320"/>
        <end position="601"/>
    </location>
</feature>
<accession>A0A2N0P3A8</accession>
<dbReference type="Gene3D" id="1.10.510.10">
    <property type="entry name" value="Transferase(Phosphotransferase) domain 1"/>
    <property type="match status" value="1"/>
</dbReference>
<dbReference type="InterPro" id="IPR001245">
    <property type="entry name" value="Ser-Thr/Tyr_kinase_cat_dom"/>
</dbReference>
<dbReference type="InterPro" id="IPR050167">
    <property type="entry name" value="Ser_Thr_protein_kinase"/>
</dbReference>
<dbReference type="InterPro" id="IPR000719">
    <property type="entry name" value="Prot_kinase_dom"/>
</dbReference>
<keyword evidence="2" id="KW-0808">Transferase</keyword>
<dbReference type="PANTHER" id="PTHR23257">
    <property type="entry name" value="SERINE-THREONINE PROTEIN KINASE"/>
    <property type="match status" value="1"/>
</dbReference>
<name>A0A2N0P3A8_9GLOM</name>
<evidence type="ECO:0000313" key="3">
    <source>
        <dbReference type="EMBL" id="PKC04791.1"/>
    </source>
</evidence>
<dbReference type="PROSITE" id="PS50011">
    <property type="entry name" value="PROTEIN_KINASE_DOM"/>
    <property type="match status" value="1"/>
</dbReference>
<reference evidence="2 4" key="1">
    <citation type="submission" date="2016-04" db="EMBL/GenBank/DDBJ databases">
        <title>Genome analyses suggest a sexual origin of heterokaryosis in a supposedly ancient asexual fungus.</title>
        <authorList>
            <person name="Ropars J."/>
            <person name="Sedzielewska K."/>
            <person name="Noel J."/>
            <person name="Charron P."/>
            <person name="Farinelli L."/>
            <person name="Marton T."/>
            <person name="Kruger M."/>
            <person name="Pelin A."/>
            <person name="Brachmann A."/>
            <person name="Corradi N."/>
        </authorList>
    </citation>
    <scope>NUCLEOTIDE SEQUENCE [LARGE SCALE GENOMIC DNA]</scope>
    <source>
        <strain evidence="2 4">A5</strain>
    </source>
</reference>
<keyword evidence="2" id="KW-0418">Kinase</keyword>
<dbReference type="GO" id="GO:0005524">
    <property type="term" value="F:ATP binding"/>
    <property type="evidence" value="ECO:0007669"/>
    <property type="project" value="InterPro"/>
</dbReference>
<dbReference type="PRINTS" id="PR00109">
    <property type="entry name" value="TYRKINASE"/>
</dbReference>
<dbReference type="EMBL" id="LLXJ01000957">
    <property type="protein sequence ID" value="PKC04791.1"/>
    <property type="molecule type" value="Genomic_DNA"/>
</dbReference>